<dbReference type="InterPro" id="IPR017809">
    <property type="entry name" value="EgtA_Actinobacteria"/>
</dbReference>
<sequence length="444" mass="46869">MTAEPKLEGAGLADGALASAASAAHDIAQEYLTDGPLARVGLEVEAHCYDPADPHRRPGWDEIMGVLEALPPLPGASVISVEPGGAVELSGPPAEGVLPAIEAMTTDQAVLRSAFGEAGLGLLLLGTDPLRAPERVNPGARYRAMEEFFVASQTGAAGAAMMNSTASIQVNLDAGPRAGWARRMWLAHALGPTMIAITANSPLLGGKFTGWVSTRQRVWSQLDPARCAPIQPSNGDDPATGWARYALNAPVMLVHSPHAAAVRQSVPFADWADGRVLLGGRRANTADLRYHLTTLFPPVRPRGRIEIRYLDSVPATMWPAVVFTLVTLLDDPIAAEAAAEVVEPVATAWDTAARIGLADPLLSATANRCVALAAERVPAQLEDAMSRLVRAVEQGRCPADDLSDRVIEDGIATTLSRLTQEECVALTSAPRAVSRRIRRGKGLS</sequence>
<keyword evidence="2 5" id="KW-0547">Nucleotide-binding</keyword>
<evidence type="ECO:0000313" key="7">
    <source>
        <dbReference type="EMBL" id="MEB3049888.1"/>
    </source>
</evidence>
<accession>A0ABU5YIM6</accession>
<evidence type="ECO:0000256" key="4">
    <source>
        <dbReference type="ARBA" id="ARBA00048819"/>
    </source>
</evidence>
<dbReference type="InterPro" id="IPR006336">
    <property type="entry name" value="GCS2"/>
</dbReference>
<dbReference type="SUPFAM" id="SSF55931">
    <property type="entry name" value="Glutamine synthetase/guanido kinase"/>
    <property type="match status" value="1"/>
</dbReference>
<evidence type="ECO:0000256" key="1">
    <source>
        <dbReference type="ARBA" id="ARBA00022598"/>
    </source>
</evidence>
<dbReference type="HAMAP" id="MF_02034">
    <property type="entry name" value="EgtA"/>
    <property type="match status" value="1"/>
</dbReference>
<evidence type="ECO:0000313" key="8">
    <source>
        <dbReference type="Proteomes" id="UP001299046"/>
    </source>
</evidence>
<dbReference type="EMBL" id="JAYJJT010000008">
    <property type="protein sequence ID" value="MEB3049888.1"/>
    <property type="molecule type" value="Genomic_DNA"/>
</dbReference>
<evidence type="ECO:0000256" key="5">
    <source>
        <dbReference type="HAMAP-Rule" id="MF_02034"/>
    </source>
</evidence>
<comment type="catalytic activity">
    <reaction evidence="4 5 6">
        <text>L-cysteine + L-glutamate + ATP = gamma-L-glutamyl-L-cysteine + ADP + phosphate + H(+)</text>
        <dbReference type="Rhea" id="RHEA:13285"/>
        <dbReference type="ChEBI" id="CHEBI:15378"/>
        <dbReference type="ChEBI" id="CHEBI:29985"/>
        <dbReference type="ChEBI" id="CHEBI:30616"/>
        <dbReference type="ChEBI" id="CHEBI:35235"/>
        <dbReference type="ChEBI" id="CHEBI:43474"/>
        <dbReference type="ChEBI" id="CHEBI:58173"/>
        <dbReference type="ChEBI" id="CHEBI:456216"/>
        <dbReference type="EC" id="6.3.2.2"/>
    </reaction>
</comment>
<comment type="similarity">
    <text evidence="5 6">Belongs to the glutamate--cysteine ligase type 2 family. EgtA subfamily.</text>
</comment>
<dbReference type="RefSeq" id="WP_082632566.1">
    <property type="nucleotide sequence ID" value="NZ_JAYJJS010000005.1"/>
</dbReference>
<reference evidence="7 8" key="1">
    <citation type="submission" date="2023-12" db="EMBL/GenBank/DDBJ databases">
        <title>Description of new species of Mycobacterium terrae complex isolated from sewage at the Sao Paulo Zoological Park Foundation in Brazil.</title>
        <authorList>
            <person name="Romagnoli C.L."/>
            <person name="Conceicao E.C."/>
            <person name="Machado E."/>
            <person name="Barreto L.B.P.F."/>
            <person name="Sharma A."/>
            <person name="Silva N.M."/>
            <person name="Marques L.E."/>
            <person name="Juliana M.A."/>
            <person name="Lourenco M.C.S."/>
            <person name="Digiampietri L.A."/>
            <person name="Suffys P.N."/>
            <person name="Viana-Niero C."/>
        </authorList>
    </citation>
    <scope>NUCLEOTIDE SEQUENCE [LARGE SCALE GENOMIC DNA]</scope>
    <source>
        <strain evidence="7 8">MYC123</strain>
    </source>
</reference>
<keyword evidence="1 5" id="KW-0436">Ligase</keyword>
<proteinExistence type="inferred from homology"/>
<dbReference type="Proteomes" id="UP001299046">
    <property type="component" value="Unassembled WGS sequence"/>
</dbReference>
<comment type="pathway">
    <text evidence="5">Amino-acid biosynthesis; ergothioneine biosynthesis.</text>
</comment>
<dbReference type="EC" id="6.3.2.2" evidence="5"/>
<dbReference type="InterPro" id="IPR014746">
    <property type="entry name" value="Gln_synth/guanido_kin_cat_dom"/>
</dbReference>
<dbReference type="NCBIfam" id="TIGR03444">
    <property type="entry name" value="EgtA_Cys_ligase"/>
    <property type="match status" value="1"/>
</dbReference>
<evidence type="ECO:0000256" key="3">
    <source>
        <dbReference type="ARBA" id="ARBA00022840"/>
    </source>
</evidence>
<evidence type="ECO:0000256" key="2">
    <source>
        <dbReference type="ARBA" id="ARBA00022741"/>
    </source>
</evidence>
<dbReference type="GO" id="GO:0004357">
    <property type="term" value="F:glutamate-cysteine ligase activity"/>
    <property type="evidence" value="ECO:0007669"/>
    <property type="project" value="UniProtKB-EC"/>
</dbReference>
<evidence type="ECO:0000256" key="6">
    <source>
        <dbReference type="PIRNR" id="PIRNR017901"/>
    </source>
</evidence>
<dbReference type="PANTHER" id="PTHR34378">
    <property type="entry name" value="GLUTAMATE--CYSTEINE LIGASE, CHLOROPLASTIC"/>
    <property type="match status" value="1"/>
</dbReference>
<gene>
    <name evidence="5 7" type="primary">egtA</name>
    <name evidence="7" type="ORF">KV112_09105</name>
</gene>
<dbReference type="Pfam" id="PF04107">
    <property type="entry name" value="GCS2"/>
    <property type="match status" value="1"/>
</dbReference>
<dbReference type="InterPro" id="IPR035434">
    <property type="entry name" value="GCL_bact_plant"/>
</dbReference>
<keyword evidence="3 5" id="KW-0067">ATP-binding</keyword>
<organism evidence="7 8">
    <name type="scientific">[Mycobacterium] zoologicum</name>
    <dbReference type="NCBI Taxonomy" id="2872311"/>
    <lineage>
        <taxon>Bacteria</taxon>
        <taxon>Bacillati</taxon>
        <taxon>Actinomycetota</taxon>
        <taxon>Actinomycetes</taxon>
        <taxon>Mycobacteriales</taxon>
        <taxon>Mycobacteriaceae</taxon>
        <taxon>Mycolicibacter</taxon>
    </lineage>
</organism>
<dbReference type="PANTHER" id="PTHR34378:SF1">
    <property type="entry name" value="GLUTAMATE--CYSTEINE LIGASE, CHLOROPLASTIC"/>
    <property type="match status" value="1"/>
</dbReference>
<keyword evidence="8" id="KW-1185">Reference proteome</keyword>
<comment type="caution">
    <text evidence="7">The sequence shown here is derived from an EMBL/GenBank/DDBJ whole genome shotgun (WGS) entry which is preliminary data.</text>
</comment>
<dbReference type="PIRSF" id="PIRSF017901">
    <property type="entry name" value="GCL"/>
    <property type="match status" value="1"/>
</dbReference>
<protein>
    <recommendedName>
        <fullName evidence="5">Glutamate--cysteine ligase EgtA</fullName>
        <ecNumber evidence="5">6.3.2.2</ecNumber>
    </recommendedName>
    <alternativeName>
        <fullName evidence="5">Gamma-glutamylcysteine synthase</fullName>
        <shortName evidence="5">GCS</shortName>
        <shortName evidence="5">Gamma-ECS</shortName>
    </alternativeName>
</protein>
<name>A0ABU5YIM6_9MYCO</name>
<dbReference type="Gene3D" id="3.30.590.20">
    <property type="match status" value="1"/>
</dbReference>
<comment type="function">
    <text evidence="5">Catalyzes the synthesis of gamma-glutamylcysteine (gamma-GC). This compound is used as substrate for the biosynthesis of the low-molecular thiol compound ergothioneine.</text>
</comment>